<keyword evidence="5" id="KW-1185">Reference proteome</keyword>
<sequence>MSNFKFLQEEWLSLYQKLKTAEERVSTEPVSTATYCRLALEECMYLMYNIEHIEKPFNTELVNLMTSEEIKNIIPFHLTEGLHIVRKTGNNAVHFGQRISSKEANISIRYTYDFVKWFALNYSKHIPELPQHFDAGFVPKLGEKQRQLKEVQKEQEKAFLLLQEQIATLEKEKEEILAKAEESEASLIDFKEQTAQAVVKLKKQKQTRLQPLTSEYNESETRQHLIDVLLKEAGWFDLSIGRDLEYPVSGMPISVDNPKGNGFIDYVLWDDNGKPLAIIEAKRTTKDIEVGKHQAFLYANCIEKIHGQRPIIFYTNGYETKIWEDTFYSSPRRIYGFYTKEELQWLIQKRNTIKDIRKAIINTNIVNRPYQFLAIQNVAEDFVTENKNGICGNKRRALLVMATGSGKTRTIAAMVDVLFKNNWVKRVLFLADRNALVRQAKKSFGEHLPDLTSIDLTEEKENDTTRLVFSTYPTMMNKIDNIRNAEERFYGVGHFDLIIVDEAHRSIYNRYKAIFDYFDASIIGLTATPKDGIDHNTFELFGCSNEDPTFLYELHEAVPTYLSAYKNIDISTKFIREGIKYSELSDTDKTKYEETFADKTTGIFPEEIRANEMNKRLFNKDTVFKVLDTLMEQGLKIEGGDKLGRTLIFAVNQTHAKFIVDCFLERYPEQPSGFISMIHNEVSHSQSLIDLFCDHYIENNPQIVVSVDMMDTGIDAPRVLNLVFFKVVRSYAKFWQMIGRGTRLCPDVYGPNMPKDHFLIFDVCKNFEFFDIEKKGQENKIAKPITQQIFEDRLHLSRLLIETGEPDDIELANNLRDILHYAISHLDKDRFQVNMQSRHVAEFAERSRWSNLDSSDVHIIEEFLSDLPAPETINESARRFDLMMLKLQIATLMTNNYKVKYQEALVEICEGLSQKYTIPAVLRAKGLIEDIKRADFFKAISQKKLNEVREELRELIHYLDKANKEIFYLDLQDEDIITVVNEPQMASTYGNAYRRRVESFIRENKHNITISKLSSNQPITSQELALLQEILFDGTERGTYLDFTKEYGTEPLGKFIRSIIGLEVKAAQDAFSEFLQAGNLRADQMIFIQNIITHLTKNGTIEPSMLFESPFTDINDNGLLGIFEDSDAHRVISIIEKINENASIA</sequence>
<dbReference type="Gene3D" id="3.90.1570.30">
    <property type="match status" value="1"/>
</dbReference>
<keyword evidence="1" id="KW-0175">Coiled coil</keyword>
<keyword evidence="4" id="KW-0347">Helicase</keyword>
<dbReference type="SMART" id="SM00487">
    <property type="entry name" value="DEXDc"/>
    <property type="match status" value="1"/>
</dbReference>
<dbReference type="CDD" id="cd18799">
    <property type="entry name" value="SF2_C_EcoAI-like"/>
    <property type="match status" value="1"/>
</dbReference>
<keyword evidence="4" id="KW-0378">Hydrolase</keyword>
<dbReference type="EMBL" id="JAJJMO010000001">
    <property type="protein sequence ID" value="MCC9071266.1"/>
    <property type="molecule type" value="Genomic_DNA"/>
</dbReference>
<dbReference type="PANTHER" id="PTHR47396">
    <property type="entry name" value="TYPE I RESTRICTION ENZYME ECOKI R PROTEIN"/>
    <property type="match status" value="1"/>
</dbReference>
<dbReference type="InterPro" id="IPR007409">
    <property type="entry name" value="Restrct_endonuc_type1_HsdR_N"/>
</dbReference>
<dbReference type="Gene3D" id="3.40.50.300">
    <property type="entry name" value="P-loop containing nucleotide triphosphate hydrolases"/>
    <property type="match status" value="2"/>
</dbReference>
<dbReference type="Pfam" id="PF08463">
    <property type="entry name" value="EcoEI_R_C"/>
    <property type="match status" value="1"/>
</dbReference>
<dbReference type="InterPro" id="IPR006935">
    <property type="entry name" value="Helicase/UvrB_N"/>
</dbReference>
<dbReference type="CDD" id="cd18032">
    <property type="entry name" value="DEXHc_RE_I_III_res"/>
    <property type="match status" value="1"/>
</dbReference>
<dbReference type="InterPro" id="IPR027417">
    <property type="entry name" value="P-loop_NTPase"/>
</dbReference>
<accession>A0ABS8MR81</accession>
<feature type="domain" description="Helicase C-terminal" evidence="3">
    <location>
        <begin position="630"/>
        <end position="805"/>
    </location>
</feature>
<proteinExistence type="predicted"/>
<gene>
    <name evidence="4" type="ORF">LNQ49_06615</name>
</gene>
<dbReference type="SUPFAM" id="SSF52540">
    <property type="entry name" value="P-loop containing nucleoside triphosphate hydrolases"/>
    <property type="match status" value="2"/>
</dbReference>
<dbReference type="InterPro" id="IPR050742">
    <property type="entry name" value="Helicase_Restrict-Modif_Enz"/>
</dbReference>
<evidence type="ECO:0000313" key="4">
    <source>
        <dbReference type="EMBL" id="MCC9071266.1"/>
    </source>
</evidence>
<evidence type="ECO:0000256" key="1">
    <source>
        <dbReference type="SAM" id="Coils"/>
    </source>
</evidence>
<dbReference type="InterPro" id="IPR014001">
    <property type="entry name" value="Helicase_ATP-bd"/>
</dbReference>
<organism evidence="4 5">
    <name type="scientific">Flavobacterium pisciphilum</name>
    <dbReference type="NCBI Taxonomy" id="2893755"/>
    <lineage>
        <taxon>Bacteria</taxon>
        <taxon>Pseudomonadati</taxon>
        <taxon>Bacteroidota</taxon>
        <taxon>Flavobacteriia</taxon>
        <taxon>Flavobacteriales</taxon>
        <taxon>Flavobacteriaceae</taxon>
        <taxon>Flavobacterium</taxon>
    </lineage>
</organism>
<evidence type="ECO:0000259" key="3">
    <source>
        <dbReference type="PROSITE" id="PS51194"/>
    </source>
</evidence>
<feature type="domain" description="Helicase ATP-binding" evidence="2">
    <location>
        <begin position="388"/>
        <end position="547"/>
    </location>
</feature>
<dbReference type="InterPro" id="IPR013670">
    <property type="entry name" value="EcoEI_R_C_dom"/>
</dbReference>
<dbReference type="PROSITE" id="PS51192">
    <property type="entry name" value="HELICASE_ATP_BIND_1"/>
    <property type="match status" value="1"/>
</dbReference>
<reference evidence="4" key="1">
    <citation type="submission" date="2021-11" db="EMBL/GenBank/DDBJ databases">
        <title>Description of novel Flavobacterium species.</title>
        <authorList>
            <person name="Saticioglu I.B."/>
            <person name="Ay H."/>
            <person name="Altun S."/>
            <person name="Duman M."/>
        </authorList>
    </citation>
    <scope>NUCLEOTIDE SEQUENCE</scope>
    <source>
        <strain evidence="4">F-65</strain>
    </source>
</reference>
<dbReference type="PANTHER" id="PTHR47396:SF1">
    <property type="entry name" value="ATP-DEPENDENT HELICASE IRC3-RELATED"/>
    <property type="match status" value="1"/>
</dbReference>
<dbReference type="InterPro" id="IPR001650">
    <property type="entry name" value="Helicase_C-like"/>
</dbReference>
<keyword evidence="4" id="KW-0067">ATP-binding</keyword>
<feature type="coiled-coil region" evidence="1">
    <location>
        <begin position="152"/>
        <end position="193"/>
    </location>
</feature>
<dbReference type="Pfam" id="PF04313">
    <property type="entry name" value="HSDR_N"/>
    <property type="match status" value="1"/>
</dbReference>
<name>A0ABS8MR81_9FLAO</name>
<dbReference type="Proteomes" id="UP001430919">
    <property type="component" value="Unassembled WGS sequence"/>
</dbReference>
<keyword evidence="4" id="KW-0547">Nucleotide-binding</keyword>
<dbReference type="Pfam" id="PF04851">
    <property type="entry name" value="ResIII"/>
    <property type="match status" value="1"/>
</dbReference>
<evidence type="ECO:0000259" key="2">
    <source>
        <dbReference type="PROSITE" id="PS51192"/>
    </source>
</evidence>
<comment type="caution">
    <text evidence="4">The sequence shown here is derived from an EMBL/GenBank/DDBJ whole genome shotgun (WGS) entry which is preliminary data.</text>
</comment>
<dbReference type="PROSITE" id="PS51194">
    <property type="entry name" value="HELICASE_CTER"/>
    <property type="match status" value="1"/>
</dbReference>
<protein>
    <submittedName>
        <fullName evidence="4">DEAD/DEAH box helicase family protein</fullName>
    </submittedName>
</protein>
<dbReference type="GO" id="GO:0004386">
    <property type="term" value="F:helicase activity"/>
    <property type="evidence" value="ECO:0007669"/>
    <property type="project" value="UniProtKB-KW"/>
</dbReference>
<dbReference type="RefSeq" id="WP_229987892.1">
    <property type="nucleotide sequence ID" value="NZ_JAJJMO010000001.1"/>
</dbReference>
<evidence type="ECO:0000313" key="5">
    <source>
        <dbReference type="Proteomes" id="UP001430919"/>
    </source>
</evidence>